<evidence type="ECO:0000313" key="2">
    <source>
        <dbReference type="EMBL" id="ROZ80214.1"/>
    </source>
</evidence>
<sequence length="124" mass="13555">MSEQERLKRINSGFEVVWLSSTKSAFEVDASVIGDLANLSVRTISTREKDNSPLDLTTSERLDRLAYLAVLARSVFECSSAAKEWMVAPNESLGGAAPFHLCKTELGGRQARRALLAIEWGGVV</sequence>
<proteinExistence type="predicted"/>
<comment type="caution">
    <text evidence="2">The sequence shown here is derived from an EMBL/GenBank/DDBJ whole genome shotgun (WGS) entry which is preliminary data.</text>
</comment>
<dbReference type="Proteomes" id="UP000275199">
    <property type="component" value="Unassembled WGS sequence"/>
</dbReference>
<dbReference type="EMBL" id="RKKU01000053">
    <property type="protein sequence ID" value="ROZ80214.1"/>
    <property type="molecule type" value="Genomic_DNA"/>
</dbReference>
<evidence type="ECO:0000259" key="1">
    <source>
        <dbReference type="Pfam" id="PF09722"/>
    </source>
</evidence>
<gene>
    <name evidence="2" type="ORF">EF096_20025</name>
</gene>
<reference evidence="2 3" key="1">
    <citation type="submission" date="2018-11" db="EMBL/GenBank/DDBJ databases">
        <authorList>
            <person name="Jang G.I."/>
            <person name="Hwang C.Y."/>
        </authorList>
    </citation>
    <scope>NUCLEOTIDE SEQUENCE [LARGE SCALE GENOMIC DNA]</scope>
    <source>
        <strain evidence="2 3">SSM26</strain>
    </source>
</reference>
<protein>
    <submittedName>
        <fullName evidence="2">DUF2384 domain-containing protein</fullName>
    </submittedName>
</protein>
<keyword evidence="3" id="KW-1185">Reference proteome</keyword>
<accession>A0ABX9XCF9</accession>
<dbReference type="Pfam" id="PF09722">
    <property type="entry name" value="Xre_MbcA_ParS_C"/>
    <property type="match status" value="1"/>
</dbReference>
<evidence type="ECO:0000313" key="3">
    <source>
        <dbReference type="Proteomes" id="UP000275199"/>
    </source>
</evidence>
<dbReference type="InterPro" id="IPR024467">
    <property type="entry name" value="Xre/MbcA/ParS-like_toxin-bd"/>
</dbReference>
<name>A0ABX9XCF9_9PSED</name>
<organism evidence="2 3">
    <name type="scientific">Pseudomonas neustonica</name>
    <dbReference type="NCBI Taxonomy" id="2487346"/>
    <lineage>
        <taxon>Bacteria</taxon>
        <taxon>Pseudomonadati</taxon>
        <taxon>Pseudomonadota</taxon>
        <taxon>Gammaproteobacteria</taxon>
        <taxon>Pseudomonadales</taxon>
        <taxon>Pseudomonadaceae</taxon>
        <taxon>Pseudomonas</taxon>
    </lineage>
</organism>
<feature type="domain" description="Antitoxin Xre/MbcA/ParS-like toxin-binding" evidence="1">
    <location>
        <begin position="72"/>
        <end position="121"/>
    </location>
</feature>